<reference evidence="2" key="2">
    <citation type="journal article" date="2018" name="Syst. Appl. Microbiol.">
        <title>A new symbiotic nanoarchaeote (Candidatus Nanoclepta minutus) and its host (Zestosphaera tikiterensis gen. nov., sp. nov.) from a New Zealand hot spring.</title>
        <authorList>
            <person name="St John E."/>
            <person name="Liu Y."/>
            <person name="Podar M."/>
            <person name="Stott M.B."/>
            <person name="Meneghin J."/>
            <person name="Chen Z."/>
            <person name="Lagutin K."/>
            <person name="Mitchell K."/>
            <person name="Reysenbach A.L."/>
        </authorList>
    </citation>
    <scope>NUCLEOTIDE SEQUENCE [LARGE SCALE GENOMIC DNA]</scope>
    <source>
        <strain evidence="2">NZ3</strain>
    </source>
</reference>
<protein>
    <recommendedName>
        <fullName evidence="4">Thioredoxin domain-containing protein</fullName>
    </recommendedName>
</protein>
<proteinExistence type="predicted"/>
<evidence type="ECO:0000313" key="3">
    <source>
        <dbReference type="Proteomes" id="UP000244093"/>
    </source>
</evidence>
<accession>A0A2R7Y4T5</accession>
<sequence length="210" mass="22657">MLKKAFGLVLTLLFTMALLTTHVVIPQTLDGLRLITFGSQSCPHCRALHDFFSKNYVGMYTFFWVEDKVGSELFAYLAGVEVSYGLSTNYAYAVPQTLVLSEGRAVAIVIGEVTNVDFWNGLLNLKPNTSIPIYLGNNRLVSIPQEGLTQLITNINYTLKTSAITSTPATTQATTSSNANASGANLTGVAVVAAGVVLAVAYFIVKRRKP</sequence>
<feature type="transmembrane region" description="Helical" evidence="1">
    <location>
        <begin position="186"/>
        <end position="205"/>
    </location>
</feature>
<dbReference type="Proteomes" id="UP000244093">
    <property type="component" value="Unassembled WGS sequence"/>
</dbReference>
<keyword evidence="1" id="KW-0472">Membrane</keyword>
<keyword evidence="1" id="KW-1133">Transmembrane helix</keyword>
<dbReference type="AlphaFoldDB" id="A0A2R7Y4T5"/>
<dbReference type="EMBL" id="NBVN01000004">
    <property type="protein sequence ID" value="PUA32555.1"/>
    <property type="molecule type" value="Genomic_DNA"/>
</dbReference>
<gene>
    <name evidence="2" type="ORF">B7O98_07875</name>
</gene>
<organism evidence="2 3">
    <name type="scientific">Zestosphaera tikiterensis</name>
    <dbReference type="NCBI Taxonomy" id="1973259"/>
    <lineage>
        <taxon>Archaea</taxon>
        <taxon>Thermoproteota</taxon>
        <taxon>Thermoprotei</taxon>
        <taxon>Desulfurococcales</taxon>
        <taxon>Desulfurococcaceae</taxon>
        <taxon>Zestosphaera</taxon>
    </lineage>
</organism>
<name>A0A2R7Y4T5_9CREN</name>
<evidence type="ECO:0000256" key="1">
    <source>
        <dbReference type="SAM" id="Phobius"/>
    </source>
</evidence>
<reference evidence="2" key="1">
    <citation type="submission" date="2017-04" db="EMBL/GenBank/DDBJ databases">
        <authorList>
            <person name="Afonso C.L."/>
            <person name="Miller P.J."/>
            <person name="Scott M.A."/>
            <person name="Spackman E."/>
            <person name="Goraichik I."/>
            <person name="Dimitrov K.M."/>
            <person name="Suarez D.L."/>
            <person name="Swayne D.E."/>
        </authorList>
    </citation>
    <scope>NUCLEOTIDE SEQUENCE</scope>
    <source>
        <strain evidence="2">NZ3</strain>
    </source>
</reference>
<keyword evidence="1" id="KW-0812">Transmembrane</keyword>
<evidence type="ECO:0008006" key="4">
    <source>
        <dbReference type="Google" id="ProtNLM"/>
    </source>
</evidence>
<evidence type="ECO:0000313" key="2">
    <source>
        <dbReference type="EMBL" id="PUA32555.1"/>
    </source>
</evidence>
<comment type="caution">
    <text evidence="2">The sequence shown here is derived from an EMBL/GenBank/DDBJ whole genome shotgun (WGS) entry which is preliminary data.</text>
</comment>